<evidence type="ECO:0000313" key="2">
    <source>
        <dbReference type="EMBL" id="GAA0361758.1"/>
    </source>
</evidence>
<proteinExistence type="predicted"/>
<reference evidence="3" key="1">
    <citation type="journal article" date="2019" name="Int. J. Syst. Evol. Microbiol.">
        <title>The Global Catalogue of Microorganisms (GCM) 10K type strain sequencing project: providing services to taxonomists for standard genome sequencing and annotation.</title>
        <authorList>
            <consortium name="The Broad Institute Genomics Platform"/>
            <consortium name="The Broad Institute Genome Sequencing Center for Infectious Disease"/>
            <person name="Wu L."/>
            <person name="Ma J."/>
        </authorList>
    </citation>
    <scope>NUCLEOTIDE SEQUENCE [LARGE SCALE GENOMIC DNA]</scope>
    <source>
        <strain evidence="3">JCM 12662</strain>
    </source>
</reference>
<dbReference type="Proteomes" id="UP001501166">
    <property type="component" value="Unassembled WGS sequence"/>
</dbReference>
<accession>A0ABP3H494</accession>
<dbReference type="EMBL" id="BAAACW010000078">
    <property type="protein sequence ID" value="GAA0361758.1"/>
    <property type="molecule type" value="Genomic_DNA"/>
</dbReference>
<feature type="signal peptide" evidence="1">
    <location>
        <begin position="1"/>
        <end position="24"/>
    </location>
</feature>
<sequence>MSKKIIATSLIIALLGSVSYVAFAENEDDTVIYEEVDEVEETVSEVDENLLEQPHDESTVTSPNPSLDGFELAAENDSLALYVEEESLAIKVVNKETDFIWSSTIDNIEDENLNETWQNFVRSALSVDYLNRTDQERTETILEDDTQINLTFTDRGFEAHIVFPSEIEMTLLVELEESTFTVTIPDDQIVEPENARLTSLSLYPFMGATKMDEVGGYMFIPDGPGSLIRYDDESARMDFPYRGRVYGTDQGITTGTALSDTQAPHQVSMPVYGVVHGVDQNALFTIIESGETYSELVAYKAGLSTEFNWITTEYVFRSPYRQPTNRSGTQAVDNYQADRNTFDIALRYDVLMEEDANYIGMAQSYQSYLVDMGVLNQDSKDNPPMRIEFLAGEREPGLLWNRYVTMTPIMDVYNHIQTLHDEGLEEALIIYKGWYDGGRTSDLPNKFPVDSRVGSQSEVLAAQDQLAELGFNLAFQTDYTKAYRQPTRIENNELVEQINTSNLTLYEDQDGEIDYSYLLLTGAKELLERDLSSYEEFGMNHLALMNTPKALFSSFNRGNTFTREENKTHTVELIETMAEYTEDLPALYEPNAYLWHTTSQYLDIPMSDSGYYYMTDSVPFMHIVLKGYVDYYAPFTNFQPNQQEGFLRMMEYGAYPSFYLTSEDPFLLIDTASNNLYTSQFENWKDLLLEQYEAVKELDDVVEDATIDFREVIDEGVVEVTYSNGVTLLVNYTQTAYESEYGTVSELGYLIWEGGE</sequence>
<feature type="chain" id="PRO_5047004213" evidence="1">
    <location>
        <begin position="25"/>
        <end position="756"/>
    </location>
</feature>
<keyword evidence="3" id="KW-1185">Reference proteome</keyword>
<comment type="caution">
    <text evidence="2">The sequence shown here is derived from an EMBL/GenBank/DDBJ whole genome shotgun (WGS) entry which is preliminary data.</text>
</comment>
<dbReference type="InterPro" id="IPR043751">
    <property type="entry name" value="DUF5696"/>
</dbReference>
<dbReference type="Pfam" id="PF18952">
    <property type="entry name" value="DUF5696"/>
    <property type="match status" value="1"/>
</dbReference>
<name>A0ABP3H494_9LACT</name>
<organism evidence="2 3">
    <name type="scientific">Alkalibacterium iburiense</name>
    <dbReference type="NCBI Taxonomy" id="290589"/>
    <lineage>
        <taxon>Bacteria</taxon>
        <taxon>Bacillati</taxon>
        <taxon>Bacillota</taxon>
        <taxon>Bacilli</taxon>
        <taxon>Lactobacillales</taxon>
        <taxon>Carnobacteriaceae</taxon>
        <taxon>Alkalibacterium</taxon>
    </lineage>
</organism>
<keyword evidence="1" id="KW-0732">Signal</keyword>
<gene>
    <name evidence="2" type="ORF">GCM10008932_12990</name>
</gene>
<evidence type="ECO:0000313" key="3">
    <source>
        <dbReference type="Proteomes" id="UP001501166"/>
    </source>
</evidence>
<protein>
    <submittedName>
        <fullName evidence="2">DUF5696 domain-containing protein</fullName>
    </submittedName>
</protein>
<evidence type="ECO:0000256" key="1">
    <source>
        <dbReference type="SAM" id="SignalP"/>
    </source>
</evidence>
<dbReference type="RefSeq" id="WP_343754902.1">
    <property type="nucleotide sequence ID" value="NZ_BAAACW010000078.1"/>
</dbReference>